<evidence type="ECO:0000313" key="2">
    <source>
        <dbReference type="EnsemblMetazoa" id="ENSAATROPP014455"/>
    </source>
</evidence>
<evidence type="ECO:0000313" key="3">
    <source>
        <dbReference type="Proteomes" id="UP000075880"/>
    </source>
</evidence>
<reference evidence="2" key="1">
    <citation type="submission" date="2024-04" db="UniProtKB">
        <authorList>
            <consortium name="EnsemblMetazoa"/>
        </authorList>
    </citation>
    <scope>IDENTIFICATION</scope>
    <source>
        <strain evidence="2">EBRO</strain>
    </source>
</reference>
<organism evidence="2 3">
    <name type="scientific">Anopheles atroparvus</name>
    <name type="common">European mosquito</name>
    <dbReference type="NCBI Taxonomy" id="41427"/>
    <lineage>
        <taxon>Eukaryota</taxon>
        <taxon>Metazoa</taxon>
        <taxon>Ecdysozoa</taxon>
        <taxon>Arthropoda</taxon>
        <taxon>Hexapoda</taxon>
        <taxon>Insecta</taxon>
        <taxon>Pterygota</taxon>
        <taxon>Neoptera</taxon>
        <taxon>Endopterygota</taxon>
        <taxon>Diptera</taxon>
        <taxon>Nematocera</taxon>
        <taxon>Culicoidea</taxon>
        <taxon>Culicidae</taxon>
        <taxon>Anophelinae</taxon>
        <taxon>Anopheles</taxon>
    </lineage>
</organism>
<proteinExistence type="predicted"/>
<feature type="region of interest" description="Disordered" evidence="1">
    <location>
        <begin position="1"/>
        <end position="26"/>
    </location>
</feature>
<dbReference type="Proteomes" id="UP000075880">
    <property type="component" value="Unassembled WGS sequence"/>
</dbReference>
<sequence>WFRIQSMRSRKYMVSNPAGEEKAGSS</sequence>
<accession>A0AAG5DU39</accession>
<evidence type="ECO:0000256" key="1">
    <source>
        <dbReference type="SAM" id="MobiDB-lite"/>
    </source>
</evidence>
<dbReference type="EnsemblMetazoa" id="ENSAATROPT016447">
    <property type="protein sequence ID" value="ENSAATROPP014455"/>
    <property type="gene ID" value="ENSAATROPG013460"/>
</dbReference>
<dbReference type="AlphaFoldDB" id="A0AAG5DU39"/>
<keyword evidence="3" id="KW-1185">Reference proteome</keyword>
<name>A0AAG5DU39_ANOAO</name>
<protein>
    <submittedName>
        <fullName evidence="2">Uncharacterized protein</fullName>
    </submittedName>
</protein>